<name>A0A2I0XEF2_9ASPA</name>
<dbReference type="AlphaFoldDB" id="A0A2I0XEF2"/>
<evidence type="ECO:0000313" key="3">
    <source>
        <dbReference type="Proteomes" id="UP000233837"/>
    </source>
</evidence>
<reference evidence="2 3" key="1">
    <citation type="journal article" date="2016" name="Sci. Rep.">
        <title>The Dendrobium catenatum Lindl. genome sequence provides insights into polysaccharide synthase, floral development and adaptive evolution.</title>
        <authorList>
            <person name="Zhang G.Q."/>
            <person name="Xu Q."/>
            <person name="Bian C."/>
            <person name="Tsai W.C."/>
            <person name="Yeh C.M."/>
            <person name="Liu K.W."/>
            <person name="Yoshida K."/>
            <person name="Zhang L.S."/>
            <person name="Chang S.B."/>
            <person name="Chen F."/>
            <person name="Shi Y."/>
            <person name="Su Y.Y."/>
            <person name="Zhang Y.Q."/>
            <person name="Chen L.J."/>
            <person name="Yin Y."/>
            <person name="Lin M."/>
            <person name="Huang H."/>
            <person name="Deng H."/>
            <person name="Wang Z.W."/>
            <person name="Zhu S.L."/>
            <person name="Zhao X."/>
            <person name="Deng C."/>
            <person name="Niu S.C."/>
            <person name="Huang J."/>
            <person name="Wang M."/>
            <person name="Liu G.H."/>
            <person name="Yang H.J."/>
            <person name="Xiao X.J."/>
            <person name="Hsiao Y.Y."/>
            <person name="Wu W.L."/>
            <person name="Chen Y.Y."/>
            <person name="Mitsuda N."/>
            <person name="Ohme-Takagi M."/>
            <person name="Luo Y.B."/>
            <person name="Van de Peer Y."/>
            <person name="Liu Z.J."/>
        </authorList>
    </citation>
    <scope>NUCLEOTIDE SEQUENCE [LARGE SCALE GENOMIC DNA]</scope>
    <source>
        <tissue evidence="2">The whole plant</tissue>
    </source>
</reference>
<dbReference type="PANTHER" id="PTHR33882:SF2">
    <property type="entry name" value="EXPRESSED PROTEIN"/>
    <property type="match status" value="1"/>
</dbReference>
<dbReference type="InterPro" id="IPR008700">
    <property type="entry name" value="TypeIII_avirulence_cleave"/>
</dbReference>
<feature type="domain" description="RIN4 pathogenic type III effector avirulence factor Avr cleavage site" evidence="1">
    <location>
        <begin position="11"/>
        <end position="42"/>
    </location>
</feature>
<gene>
    <name evidence="2" type="ORF">MA16_Dca002138</name>
</gene>
<evidence type="ECO:0000259" key="1">
    <source>
        <dbReference type="Pfam" id="PF05627"/>
    </source>
</evidence>
<dbReference type="OrthoDB" id="1880088at2759"/>
<dbReference type="EMBL" id="KZ501954">
    <property type="protein sequence ID" value="PKU86307.1"/>
    <property type="molecule type" value="Genomic_DNA"/>
</dbReference>
<protein>
    <recommendedName>
        <fullName evidence="1">RIN4 pathogenic type III effector avirulence factor Avr cleavage site domain-containing protein</fullName>
    </recommendedName>
</protein>
<sequence length="102" mass="11236">MDKSIDVSKDNWMSVPAFGDWEKLQGMPDYSMDFSKIRESRKQSKSNYSRISTGNEADLLSHAITASASNTAAPPVTPEKQAWLGRKAFMSYFACCGAKSSS</sequence>
<evidence type="ECO:0000313" key="2">
    <source>
        <dbReference type="EMBL" id="PKU86307.1"/>
    </source>
</evidence>
<accession>A0A2I0XEF2</accession>
<reference evidence="2 3" key="2">
    <citation type="journal article" date="2017" name="Nature">
        <title>The Apostasia genome and the evolution of orchids.</title>
        <authorList>
            <person name="Zhang G.Q."/>
            <person name="Liu K.W."/>
            <person name="Li Z."/>
            <person name="Lohaus R."/>
            <person name="Hsiao Y.Y."/>
            <person name="Niu S.C."/>
            <person name="Wang J.Y."/>
            <person name="Lin Y.C."/>
            <person name="Xu Q."/>
            <person name="Chen L.J."/>
            <person name="Yoshida K."/>
            <person name="Fujiwara S."/>
            <person name="Wang Z.W."/>
            <person name="Zhang Y.Q."/>
            <person name="Mitsuda N."/>
            <person name="Wang M."/>
            <person name="Liu G.H."/>
            <person name="Pecoraro L."/>
            <person name="Huang H.X."/>
            <person name="Xiao X.J."/>
            <person name="Lin M."/>
            <person name="Wu X.Y."/>
            <person name="Wu W.L."/>
            <person name="Chen Y.Y."/>
            <person name="Chang S.B."/>
            <person name="Sakamoto S."/>
            <person name="Ohme-Takagi M."/>
            <person name="Yagi M."/>
            <person name="Zeng S.J."/>
            <person name="Shen C.Y."/>
            <person name="Yeh C.M."/>
            <person name="Luo Y.B."/>
            <person name="Tsai W.C."/>
            <person name="Van de Peer Y."/>
            <person name="Liu Z.J."/>
        </authorList>
    </citation>
    <scope>NUCLEOTIDE SEQUENCE [LARGE SCALE GENOMIC DNA]</scope>
    <source>
        <tissue evidence="2">The whole plant</tissue>
    </source>
</reference>
<dbReference type="PANTHER" id="PTHR33882">
    <property type="entry name" value="PATHOGENIC TYPE III EFFECTOR AVIRULENCE FACTOR AVR AVRRPT-CLEAVAGE: CLEAVAGE SITE PROTEIN"/>
    <property type="match status" value="1"/>
</dbReference>
<dbReference type="Pfam" id="PF05627">
    <property type="entry name" value="AvrRpt-cleavage"/>
    <property type="match status" value="1"/>
</dbReference>
<organism evidence="2 3">
    <name type="scientific">Dendrobium catenatum</name>
    <dbReference type="NCBI Taxonomy" id="906689"/>
    <lineage>
        <taxon>Eukaryota</taxon>
        <taxon>Viridiplantae</taxon>
        <taxon>Streptophyta</taxon>
        <taxon>Embryophyta</taxon>
        <taxon>Tracheophyta</taxon>
        <taxon>Spermatophyta</taxon>
        <taxon>Magnoliopsida</taxon>
        <taxon>Liliopsida</taxon>
        <taxon>Asparagales</taxon>
        <taxon>Orchidaceae</taxon>
        <taxon>Epidendroideae</taxon>
        <taxon>Malaxideae</taxon>
        <taxon>Dendrobiinae</taxon>
        <taxon>Dendrobium</taxon>
    </lineage>
</organism>
<keyword evidence="3" id="KW-1185">Reference proteome</keyword>
<dbReference type="Proteomes" id="UP000233837">
    <property type="component" value="Unassembled WGS sequence"/>
</dbReference>
<proteinExistence type="predicted"/>